<organism evidence="2 3">
    <name type="scientific">Streptomyces venetus</name>
    <dbReference type="NCBI Taxonomy" id="1701086"/>
    <lineage>
        <taxon>Bacteria</taxon>
        <taxon>Bacillati</taxon>
        <taxon>Actinomycetota</taxon>
        <taxon>Actinomycetes</taxon>
        <taxon>Kitasatosporales</taxon>
        <taxon>Streptomycetaceae</taxon>
        <taxon>Streptomyces</taxon>
    </lineage>
</organism>
<dbReference type="PANTHER" id="PTHR43975:SF2">
    <property type="entry name" value="EG:BACR7A4.14 PROTEIN-RELATED"/>
    <property type="match status" value="1"/>
</dbReference>
<feature type="compositionally biased region" description="Gly residues" evidence="1">
    <location>
        <begin position="269"/>
        <end position="280"/>
    </location>
</feature>
<sequence>MPSGAGLDFESASSDGLPGIAHPTASPQGESTSESRVALITGGGSGIGAAVARQLLDAGHRVAVTGRGEERLRGFAEELGRPGELLTFAGDTAVYDDVRSAVDATVKAFGRLDTVVANAGFATHDTVAEGDPAGWTDMVLTNVLGPALLIRASIDALKETRGRIVLVGSVAGFVHRPGNVYGATMGAPPARAQPRVGEGGDRTGREHAPSGDRVRCGGDVGRARAGGDAVLGLLREPSPGAPADRGADRRLGCLGVAATGGGRRQHGGRAAGGAAGVREG</sequence>
<gene>
    <name evidence="2" type="ORF">GCM10023086_43220</name>
</gene>
<evidence type="ECO:0000313" key="3">
    <source>
        <dbReference type="Proteomes" id="UP001501115"/>
    </source>
</evidence>
<evidence type="ECO:0000313" key="2">
    <source>
        <dbReference type="EMBL" id="GAA4319378.1"/>
    </source>
</evidence>
<dbReference type="PRINTS" id="PR00081">
    <property type="entry name" value="GDHRDH"/>
</dbReference>
<accession>A0ABP8G868</accession>
<feature type="region of interest" description="Disordered" evidence="1">
    <location>
        <begin position="257"/>
        <end position="280"/>
    </location>
</feature>
<dbReference type="Proteomes" id="UP001501115">
    <property type="component" value="Unassembled WGS sequence"/>
</dbReference>
<dbReference type="CDD" id="cd05233">
    <property type="entry name" value="SDR_c"/>
    <property type="match status" value="1"/>
</dbReference>
<evidence type="ECO:0000256" key="1">
    <source>
        <dbReference type="SAM" id="MobiDB-lite"/>
    </source>
</evidence>
<comment type="caution">
    <text evidence="2">The sequence shown here is derived from an EMBL/GenBank/DDBJ whole genome shotgun (WGS) entry which is preliminary data.</text>
</comment>
<protein>
    <recommendedName>
        <fullName evidence="4">SDR family NAD(P)-dependent oxidoreductase</fullName>
    </recommendedName>
</protein>
<dbReference type="Pfam" id="PF00106">
    <property type="entry name" value="adh_short"/>
    <property type="match status" value="1"/>
</dbReference>
<dbReference type="SUPFAM" id="SSF51735">
    <property type="entry name" value="NAD(P)-binding Rossmann-fold domains"/>
    <property type="match status" value="1"/>
</dbReference>
<name>A0ABP8G868_9ACTN</name>
<feature type="region of interest" description="Disordered" evidence="1">
    <location>
        <begin position="184"/>
        <end position="219"/>
    </location>
</feature>
<dbReference type="EMBL" id="BAABET010000006">
    <property type="protein sequence ID" value="GAA4319378.1"/>
    <property type="molecule type" value="Genomic_DNA"/>
</dbReference>
<keyword evidence="3" id="KW-1185">Reference proteome</keyword>
<dbReference type="InterPro" id="IPR036291">
    <property type="entry name" value="NAD(P)-bd_dom_sf"/>
</dbReference>
<reference evidence="3" key="1">
    <citation type="journal article" date="2019" name="Int. J. Syst. Evol. Microbiol.">
        <title>The Global Catalogue of Microorganisms (GCM) 10K type strain sequencing project: providing services to taxonomists for standard genome sequencing and annotation.</title>
        <authorList>
            <consortium name="The Broad Institute Genomics Platform"/>
            <consortium name="The Broad Institute Genome Sequencing Center for Infectious Disease"/>
            <person name="Wu L."/>
            <person name="Ma J."/>
        </authorList>
    </citation>
    <scope>NUCLEOTIDE SEQUENCE [LARGE SCALE GENOMIC DNA]</scope>
    <source>
        <strain evidence="3">JCM 31290</strain>
    </source>
</reference>
<feature type="compositionally biased region" description="Basic and acidic residues" evidence="1">
    <location>
        <begin position="198"/>
        <end position="216"/>
    </location>
</feature>
<feature type="region of interest" description="Disordered" evidence="1">
    <location>
        <begin position="1"/>
        <end position="35"/>
    </location>
</feature>
<dbReference type="InterPro" id="IPR002347">
    <property type="entry name" value="SDR_fam"/>
</dbReference>
<evidence type="ECO:0008006" key="4">
    <source>
        <dbReference type="Google" id="ProtNLM"/>
    </source>
</evidence>
<dbReference type="Gene3D" id="3.40.50.720">
    <property type="entry name" value="NAD(P)-binding Rossmann-like Domain"/>
    <property type="match status" value="1"/>
</dbReference>
<proteinExistence type="predicted"/>
<feature type="compositionally biased region" description="Polar residues" evidence="1">
    <location>
        <begin position="25"/>
        <end position="35"/>
    </location>
</feature>
<dbReference type="PANTHER" id="PTHR43975">
    <property type="entry name" value="ZGC:101858"/>
    <property type="match status" value="1"/>
</dbReference>